<organism evidence="2 3">
    <name type="scientific">Mycena metata</name>
    <dbReference type="NCBI Taxonomy" id="1033252"/>
    <lineage>
        <taxon>Eukaryota</taxon>
        <taxon>Fungi</taxon>
        <taxon>Dikarya</taxon>
        <taxon>Basidiomycota</taxon>
        <taxon>Agaricomycotina</taxon>
        <taxon>Agaricomycetes</taxon>
        <taxon>Agaricomycetidae</taxon>
        <taxon>Agaricales</taxon>
        <taxon>Marasmiineae</taxon>
        <taxon>Mycenaceae</taxon>
        <taxon>Mycena</taxon>
    </lineage>
</organism>
<feature type="compositionally biased region" description="Basic and acidic residues" evidence="1">
    <location>
        <begin position="58"/>
        <end position="87"/>
    </location>
</feature>
<feature type="region of interest" description="Disordered" evidence="1">
    <location>
        <begin position="54"/>
        <end position="87"/>
    </location>
</feature>
<gene>
    <name evidence="2" type="ORF">B0H16DRAFT_1745493</name>
</gene>
<name>A0AAD7H2Y8_9AGAR</name>
<sequence>MPPQHRPALRPLEASPTPNIVTSSLIIVGPTLWLTLKSRNEEELRVKAREKMRRMRERAREDPTKLKEQAAQKKKHDETYRTRHQESLRIKQQLRRLDKYWLEHRQHRPLAETQDYESKCQ</sequence>
<evidence type="ECO:0000256" key="1">
    <source>
        <dbReference type="SAM" id="MobiDB-lite"/>
    </source>
</evidence>
<dbReference type="AlphaFoldDB" id="A0AAD7H2Y8"/>
<accession>A0AAD7H2Y8</accession>
<comment type="caution">
    <text evidence="2">The sequence shown here is derived from an EMBL/GenBank/DDBJ whole genome shotgun (WGS) entry which is preliminary data.</text>
</comment>
<reference evidence="2" key="1">
    <citation type="submission" date="2023-03" db="EMBL/GenBank/DDBJ databases">
        <title>Massive genome expansion in bonnet fungi (Mycena s.s.) driven by repeated elements and novel gene families across ecological guilds.</title>
        <authorList>
            <consortium name="Lawrence Berkeley National Laboratory"/>
            <person name="Harder C.B."/>
            <person name="Miyauchi S."/>
            <person name="Viragh M."/>
            <person name="Kuo A."/>
            <person name="Thoen E."/>
            <person name="Andreopoulos B."/>
            <person name="Lu D."/>
            <person name="Skrede I."/>
            <person name="Drula E."/>
            <person name="Henrissat B."/>
            <person name="Morin E."/>
            <person name="Kohler A."/>
            <person name="Barry K."/>
            <person name="LaButti K."/>
            <person name="Morin E."/>
            <person name="Salamov A."/>
            <person name="Lipzen A."/>
            <person name="Mereny Z."/>
            <person name="Hegedus B."/>
            <person name="Baldrian P."/>
            <person name="Stursova M."/>
            <person name="Weitz H."/>
            <person name="Taylor A."/>
            <person name="Grigoriev I.V."/>
            <person name="Nagy L.G."/>
            <person name="Martin F."/>
            <person name="Kauserud H."/>
        </authorList>
    </citation>
    <scope>NUCLEOTIDE SEQUENCE</scope>
    <source>
        <strain evidence="2">CBHHK182m</strain>
    </source>
</reference>
<keyword evidence="3" id="KW-1185">Reference proteome</keyword>
<proteinExistence type="predicted"/>
<evidence type="ECO:0000313" key="3">
    <source>
        <dbReference type="Proteomes" id="UP001215598"/>
    </source>
</evidence>
<dbReference type="Proteomes" id="UP001215598">
    <property type="component" value="Unassembled WGS sequence"/>
</dbReference>
<dbReference type="EMBL" id="JARKIB010000407">
    <property type="protein sequence ID" value="KAJ7710996.1"/>
    <property type="molecule type" value="Genomic_DNA"/>
</dbReference>
<evidence type="ECO:0000313" key="2">
    <source>
        <dbReference type="EMBL" id="KAJ7710996.1"/>
    </source>
</evidence>
<protein>
    <submittedName>
        <fullName evidence="2">Uncharacterized protein</fullName>
    </submittedName>
</protein>